<dbReference type="KEGG" id="rch:RUM_04480"/>
<accession>D4LAN4</accession>
<organism evidence="2 3">
    <name type="scientific">Ruminococcus champanellensis (strain DSM 18848 / JCM 17042 / KCTC 15320 / 18P13)</name>
    <dbReference type="NCBI Taxonomy" id="213810"/>
    <lineage>
        <taxon>Bacteria</taxon>
        <taxon>Bacillati</taxon>
        <taxon>Bacillota</taxon>
        <taxon>Clostridia</taxon>
        <taxon>Eubacteriales</taxon>
        <taxon>Oscillospiraceae</taxon>
        <taxon>Ruminococcus</taxon>
    </lineage>
</organism>
<dbReference type="EMBL" id="FP929052">
    <property type="protein sequence ID" value="CBL16679.1"/>
    <property type="molecule type" value="Genomic_DNA"/>
</dbReference>
<sequence length="21" mass="2318">MKPQGESCGFFGRGEIFSENP</sequence>
<gene>
    <name evidence="2" type="ordered locus">RUM_04480</name>
</gene>
<evidence type="ECO:0000313" key="2">
    <source>
        <dbReference type="EMBL" id="CBL16679.1"/>
    </source>
</evidence>
<keyword evidence="3" id="KW-1185">Reference proteome</keyword>
<proteinExistence type="predicted"/>
<evidence type="ECO:0000313" key="3">
    <source>
        <dbReference type="Proteomes" id="UP000007054"/>
    </source>
</evidence>
<name>D4LAN4_RUMC1</name>
<evidence type="ECO:0000256" key="1">
    <source>
        <dbReference type="SAM" id="MobiDB-lite"/>
    </source>
</evidence>
<feature type="region of interest" description="Disordered" evidence="1">
    <location>
        <begin position="1"/>
        <end position="21"/>
    </location>
</feature>
<dbReference type="STRING" id="213810.RUM_04480"/>
<dbReference type="AlphaFoldDB" id="D4LAN4"/>
<dbReference type="Proteomes" id="UP000007054">
    <property type="component" value="Chromosome"/>
</dbReference>
<reference evidence="2" key="2">
    <citation type="submission" date="2010-03" db="EMBL/GenBank/DDBJ databases">
        <authorList>
            <person name="Pajon A."/>
        </authorList>
    </citation>
    <scope>NUCLEOTIDE SEQUENCE</scope>
    <source>
        <strain evidence="2">Type strain: 18P13</strain>
    </source>
</reference>
<protein>
    <submittedName>
        <fullName evidence="2">Uncharacterized protein</fullName>
    </submittedName>
</protein>
<dbReference type="HOGENOM" id="CLU_3426701_0_0_9"/>
<reference evidence="2" key="1">
    <citation type="submission" date="2010-03" db="EMBL/GenBank/DDBJ databases">
        <title>The genome sequence of Ruminococcus sp. 18P13.</title>
        <authorList>
            <consortium name="metaHIT consortium -- http://www.metahit.eu/"/>
            <person name="Pajon A."/>
            <person name="Turner K."/>
            <person name="Parkhill J."/>
            <person name="Bernalier A."/>
        </authorList>
    </citation>
    <scope>NUCLEOTIDE SEQUENCE [LARGE SCALE GENOMIC DNA]</scope>
    <source>
        <strain evidence="2">Type strain: 18P13</strain>
    </source>
</reference>